<evidence type="ECO:0000259" key="2">
    <source>
        <dbReference type="PROSITE" id="PS50004"/>
    </source>
</evidence>
<dbReference type="PROSITE" id="PS50004">
    <property type="entry name" value="C2"/>
    <property type="match status" value="1"/>
</dbReference>
<dbReference type="AlphaFoldDB" id="A9P0E3"/>
<sequence>MEKRSIEACIISARGLKRSNPLCKMRTLCVAWINPEHKYCSNIDKIGNTHPTWNMKFSCILDARELEEDPELASLHVEVHSQEPLFHYSKLECSATIPLKEFVAQSNNADEDYTESASFQLRTPSGKARGMVDVWIRVGRRFDPQAPYDQGYSTNGISSEDSGEPVTAYPADLRPSMPSGRPDNFPPPKFPYTYPLEETPASAPAPAPAQGPSRPPRNSYYPRPPPVRPPMASQPVPPFMGSWPTENYIGLPGSRPAGNNYAGAGQHQGLGLGAGVLAGAAAGGLMFGLDGTPLQNGLGDSIMSQFHGGSLSISSDPFFSM</sequence>
<dbReference type="InterPro" id="IPR035892">
    <property type="entry name" value="C2_domain_sf"/>
</dbReference>
<dbReference type="InterPro" id="IPR000008">
    <property type="entry name" value="C2_dom"/>
</dbReference>
<feature type="compositionally biased region" description="Polar residues" evidence="1">
    <location>
        <begin position="151"/>
        <end position="160"/>
    </location>
</feature>
<dbReference type="PANTHER" id="PTHR32246:SF15">
    <property type="entry name" value="CALCIUM-DEPENDENT LIPID-BINDING (CALB DOMAIN) FAMILY PROTEIN"/>
    <property type="match status" value="1"/>
</dbReference>
<proteinExistence type="evidence at transcript level"/>
<dbReference type="SUPFAM" id="SSF49562">
    <property type="entry name" value="C2 domain (Calcium/lipid-binding domain, CaLB)"/>
    <property type="match status" value="1"/>
</dbReference>
<evidence type="ECO:0000313" key="3">
    <source>
        <dbReference type="EMBL" id="ABK26354.1"/>
    </source>
</evidence>
<dbReference type="EMBL" id="EF087099">
    <property type="protein sequence ID" value="ABK26354.1"/>
    <property type="molecule type" value="mRNA"/>
</dbReference>
<evidence type="ECO:0000256" key="1">
    <source>
        <dbReference type="SAM" id="MobiDB-lite"/>
    </source>
</evidence>
<reference evidence="3" key="1">
    <citation type="journal article" date="2008" name="BMC Genomics">
        <title>A conifer genomics resource of 200,000 spruce (Picea spp.) ESTs and 6,464 high-quality, sequence-finished full-length cDNAs for Sitka spruce (Picea sitchensis).</title>
        <authorList>
            <person name="Ralph S.G."/>
            <person name="Chun H.J."/>
            <person name="Kolosova N."/>
            <person name="Cooper D."/>
            <person name="Oddy C."/>
            <person name="Ritland C.E."/>
            <person name="Kirkpatrick R."/>
            <person name="Moore R."/>
            <person name="Barber S."/>
            <person name="Holt R.A."/>
            <person name="Jones S.J."/>
            <person name="Marra M.A."/>
            <person name="Douglas C.J."/>
            <person name="Ritland K."/>
            <person name="Bohlmann J."/>
        </authorList>
    </citation>
    <scope>NUCLEOTIDE SEQUENCE</scope>
    <source>
        <tissue evidence="3">Bark</tissue>
    </source>
</reference>
<dbReference type="PANTHER" id="PTHR32246">
    <property type="entry name" value="INGRESSION PROTEIN FIC1"/>
    <property type="match status" value="1"/>
</dbReference>
<feature type="compositionally biased region" description="Pro residues" evidence="1">
    <location>
        <begin position="203"/>
        <end position="215"/>
    </location>
</feature>
<organism evidence="3">
    <name type="scientific">Picea sitchensis</name>
    <name type="common">Sitka spruce</name>
    <name type="synonym">Pinus sitchensis</name>
    <dbReference type="NCBI Taxonomy" id="3332"/>
    <lineage>
        <taxon>Eukaryota</taxon>
        <taxon>Viridiplantae</taxon>
        <taxon>Streptophyta</taxon>
        <taxon>Embryophyta</taxon>
        <taxon>Tracheophyta</taxon>
        <taxon>Spermatophyta</taxon>
        <taxon>Pinopsida</taxon>
        <taxon>Pinidae</taxon>
        <taxon>Conifers I</taxon>
        <taxon>Pinales</taxon>
        <taxon>Pinaceae</taxon>
        <taxon>Picea</taxon>
    </lineage>
</organism>
<feature type="domain" description="C2" evidence="2">
    <location>
        <begin position="1"/>
        <end position="113"/>
    </location>
</feature>
<dbReference type="OMA" id="ALHIEVY"/>
<accession>A9P0E3</accession>
<dbReference type="Gene3D" id="2.60.40.150">
    <property type="entry name" value="C2 domain"/>
    <property type="match status" value="1"/>
</dbReference>
<dbReference type="CDD" id="cd04051">
    <property type="entry name" value="C2_SRC2_like"/>
    <property type="match status" value="1"/>
</dbReference>
<dbReference type="Pfam" id="PF00168">
    <property type="entry name" value="C2"/>
    <property type="match status" value="1"/>
</dbReference>
<dbReference type="GO" id="GO:0006952">
    <property type="term" value="P:defense response"/>
    <property type="evidence" value="ECO:0007669"/>
    <property type="project" value="InterPro"/>
</dbReference>
<name>A9P0E3_PICSI</name>
<feature type="region of interest" description="Disordered" evidence="1">
    <location>
        <begin position="145"/>
        <end position="232"/>
    </location>
</feature>
<dbReference type="InterPro" id="IPR044750">
    <property type="entry name" value="C2_SRC2/BAP"/>
</dbReference>
<protein>
    <recommendedName>
        <fullName evidence="2">C2 domain-containing protein</fullName>
    </recommendedName>
</protein>